<evidence type="ECO:0000256" key="4">
    <source>
        <dbReference type="ARBA" id="ARBA00022617"/>
    </source>
</evidence>
<dbReference type="RefSeq" id="XP_042915658.1">
    <property type="nucleotide sequence ID" value="XM_043071016.1"/>
</dbReference>
<keyword evidence="4 14" id="KW-0349">Heme</keyword>
<keyword evidence="13" id="KW-1185">Reference proteome</keyword>
<organism evidence="12 13">
    <name type="scientific">Chlamydomonas reinhardtii</name>
    <name type="common">Chlamydomonas smithii</name>
    <dbReference type="NCBI Taxonomy" id="3055"/>
    <lineage>
        <taxon>Eukaryota</taxon>
        <taxon>Viridiplantae</taxon>
        <taxon>Chlorophyta</taxon>
        <taxon>core chlorophytes</taxon>
        <taxon>Chlorophyceae</taxon>
        <taxon>CS clade</taxon>
        <taxon>Chlamydomonadales</taxon>
        <taxon>Chlamydomonadaceae</taxon>
        <taxon>Chlamydomonas</taxon>
    </lineage>
</organism>
<dbReference type="FunFam" id="1.10.490.10:FF:000010">
    <property type="entry name" value="Group 1 truncated hemoglobin"/>
    <property type="match status" value="1"/>
</dbReference>
<dbReference type="PDBsum" id="6TD7"/>
<protein>
    <recommendedName>
        <fullName evidence="15">Globin</fullName>
    </recommendedName>
</protein>
<feature type="binding site" evidence="14">
    <location>
        <position position="119"/>
    </location>
    <ligand>
        <name>heme b</name>
        <dbReference type="ChEBI" id="CHEBI:60344"/>
        <note>axial binding residue</note>
    </ligand>
    <ligandPart>
        <name>Fe</name>
        <dbReference type="ChEBI" id="CHEBI:18248"/>
    </ligandPart>
</feature>
<dbReference type="GO" id="GO:0005737">
    <property type="term" value="C:cytoplasm"/>
    <property type="evidence" value="ECO:0000318"/>
    <property type="project" value="GO_Central"/>
</dbReference>
<dbReference type="SMR" id="A0A2K3CTN8"/>
<keyword evidence="14" id="KW-0002">3D-structure</keyword>
<evidence type="ECO:0000313" key="12">
    <source>
        <dbReference type="EMBL" id="PNW71639.1"/>
    </source>
</evidence>
<evidence type="ECO:0000256" key="3">
    <source>
        <dbReference type="ARBA" id="ARBA00022559"/>
    </source>
</evidence>
<gene>
    <name evidence="12" type="ORF">CHLRE_16g662750v5</name>
</gene>
<dbReference type="Gramene" id="PNW71639">
    <property type="protein sequence ID" value="PNW71639"/>
    <property type="gene ID" value="CHLRE_16g662750v5"/>
</dbReference>
<dbReference type="Proteomes" id="UP000006906">
    <property type="component" value="Chromosome 16"/>
</dbReference>
<dbReference type="AlphaFoldDB" id="A0A2K3CTN8"/>
<reference evidence="12 13" key="1">
    <citation type="journal article" date="2007" name="Science">
        <title>The Chlamydomonas genome reveals the evolution of key animal and plant functions.</title>
        <authorList>
            <person name="Merchant S.S."/>
            <person name="Prochnik S.E."/>
            <person name="Vallon O."/>
            <person name="Harris E.H."/>
            <person name="Karpowicz S.J."/>
            <person name="Witman G.B."/>
            <person name="Terry A."/>
            <person name="Salamov A."/>
            <person name="Fritz-Laylin L.K."/>
            <person name="Marechal-Drouard L."/>
            <person name="Marshall W.F."/>
            <person name="Qu L.H."/>
            <person name="Nelson D.R."/>
            <person name="Sanderfoot A.A."/>
            <person name="Spalding M.H."/>
            <person name="Kapitonov V.V."/>
            <person name="Ren Q."/>
            <person name="Ferris P."/>
            <person name="Lindquist E."/>
            <person name="Shapiro H."/>
            <person name="Lucas S.M."/>
            <person name="Grimwood J."/>
            <person name="Schmutz J."/>
            <person name="Cardol P."/>
            <person name="Cerutti H."/>
            <person name="Chanfreau G."/>
            <person name="Chen C.L."/>
            <person name="Cognat V."/>
            <person name="Croft M.T."/>
            <person name="Dent R."/>
            <person name="Dutcher S."/>
            <person name="Fernandez E."/>
            <person name="Fukuzawa H."/>
            <person name="Gonzalez-Ballester D."/>
            <person name="Gonzalez-Halphen D."/>
            <person name="Hallmann A."/>
            <person name="Hanikenne M."/>
            <person name="Hippler M."/>
            <person name="Inwood W."/>
            <person name="Jabbari K."/>
            <person name="Kalanon M."/>
            <person name="Kuras R."/>
            <person name="Lefebvre P.A."/>
            <person name="Lemaire S.D."/>
            <person name="Lobanov A.V."/>
            <person name="Lohr M."/>
            <person name="Manuell A."/>
            <person name="Meier I."/>
            <person name="Mets L."/>
            <person name="Mittag M."/>
            <person name="Mittelmeier T."/>
            <person name="Moroney J.V."/>
            <person name="Moseley J."/>
            <person name="Napoli C."/>
            <person name="Nedelcu A.M."/>
            <person name="Niyogi K."/>
            <person name="Novoselov S.V."/>
            <person name="Paulsen I.T."/>
            <person name="Pazour G."/>
            <person name="Purton S."/>
            <person name="Ral J.P."/>
            <person name="Riano-Pachon D.M."/>
            <person name="Riekhof W."/>
            <person name="Rymarquis L."/>
            <person name="Schroda M."/>
            <person name="Stern D."/>
            <person name="Umen J."/>
            <person name="Willows R."/>
            <person name="Wilson N."/>
            <person name="Zimmer S.L."/>
            <person name="Allmer J."/>
            <person name="Balk J."/>
            <person name="Bisova K."/>
            <person name="Chen C.J."/>
            <person name="Elias M."/>
            <person name="Gendler K."/>
            <person name="Hauser C."/>
            <person name="Lamb M.R."/>
            <person name="Ledford H."/>
            <person name="Long J.C."/>
            <person name="Minagawa J."/>
            <person name="Page M.D."/>
            <person name="Pan J."/>
            <person name="Pootakham W."/>
            <person name="Roje S."/>
            <person name="Rose A."/>
            <person name="Stahlberg E."/>
            <person name="Terauchi A.M."/>
            <person name="Yang P."/>
            <person name="Ball S."/>
            <person name="Bowler C."/>
            <person name="Dieckmann C.L."/>
            <person name="Gladyshev V.N."/>
            <person name="Green P."/>
            <person name="Jorgensen R."/>
            <person name="Mayfield S."/>
            <person name="Mueller-Roeber B."/>
            <person name="Rajamani S."/>
            <person name="Sayre R.T."/>
            <person name="Brokstein P."/>
            <person name="Dubchak I."/>
            <person name="Goodstein D."/>
            <person name="Hornick L."/>
            <person name="Huang Y.W."/>
            <person name="Jhaveri J."/>
            <person name="Luo Y."/>
            <person name="Martinez D."/>
            <person name="Ngau W.C."/>
            <person name="Otillar B."/>
            <person name="Poliakov A."/>
            <person name="Porter A."/>
            <person name="Szajkowski L."/>
            <person name="Werner G."/>
            <person name="Zhou K."/>
            <person name="Grigoriev I.V."/>
            <person name="Rokhsar D.S."/>
            <person name="Grossman A.R."/>
        </authorList>
    </citation>
    <scope>NUCLEOTIDE SEQUENCE [LARGE SCALE GENOMIC DNA]</scope>
    <source>
        <strain evidence="13">CC-503</strain>
    </source>
</reference>
<proteinExistence type="evidence at protein level"/>
<evidence type="ECO:0000256" key="1">
    <source>
        <dbReference type="ARBA" id="ARBA00011738"/>
    </source>
</evidence>
<evidence type="ECO:0000256" key="10">
    <source>
        <dbReference type="ARBA" id="ARBA00023284"/>
    </source>
</evidence>
<evidence type="ECO:0007829" key="14">
    <source>
        <dbReference type="PDB" id="6TD7"/>
    </source>
</evidence>
<dbReference type="PANTHER" id="PTHR42801">
    <property type="entry name" value="THIOREDOXIN-DEPENDENT PEROXIDE REDUCTASE"/>
    <property type="match status" value="1"/>
</dbReference>
<reference evidence="14" key="2">
    <citation type="journal article" date="2020" name="J. Biol. Inorg. Chem.">
        <title>Distinctive structural properties of THB11, a pentacoordinate Chlamydomonas reinhardtii truncated hemoglobin with N- and C-terminal extensions.</title>
        <authorList>
            <person name="Huwald D."/>
            <person name="Duda S."/>
            <person name="Gasper R."/>
            <person name="Olieric V."/>
            <person name="Hofmann E."/>
            <person name="Hemschemeier A."/>
        </authorList>
    </citation>
    <scope>X-RAY CRYSTALLOGRAPHY (1.75 ANGSTROMS) OF 42-180 IN COMPLEX WITH HEME B</scope>
</reference>
<dbReference type="InterPro" id="IPR012292">
    <property type="entry name" value="Globin/Proto"/>
</dbReference>
<dbReference type="KEGG" id="cre:CHLRE_16g662750v5"/>
<evidence type="ECO:0000256" key="7">
    <source>
        <dbReference type="ARBA" id="ARBA00023002"/>
    </source>
</evidence>
<dbReference type="Gene3D" id="1.10.490.10">
    <property type="entry name" value="Globins"/>
    <property type="match status" value="1"/>
</dbReference>
<keyword evidence="2" id="KW-0813">Transport</keyword>
<dbReference type="InterPro" id="IPR001486">
    <property type="entry name" value="Hemoglobin_trunc"/>
</dbReference>
<accession>A0A2K3CTN8</accession>
<dbReference type="GO" id="GO:0020037">
    <property type="term" value="F:heme binding"/>
    <property type="evidence" value="ECO:0007669"/>
    <property type="project" value="InterPro"/>
</dbReference>
<dbReference type="GO" id="GO:0008379">
    <property type="term" value="F:thioredoxin peroxidase activity"/>
    <property type="evidence" value="ECO:0000318"/>
    <property type="project" value="GO_Central"/>
</dbReference>
<evidence type="ECO:0000256" key="6">
    <source>
        <dbReference type="ARBA" id="ARBA00022862"/>
    </source>
</evidence>
<dbReference type="InterPro" id="IPR050924">
    <property type="entry name" value="Peroxiredoxin_BCP/PrxQ"/>
</dbReference>
<dbReference type="InterPro" id="IPR009050">
    <property type="entry name" value="Globin-like_sf"/>
</dbReference>
<evidence type="ECO:0000256" key="8">
    <source>
        <dbReference type="ARBA" id="ARBA00023004"/>
    </source>
</evidence>
<keyword evidence="3" id="KW-0575">Peroxidase</keyword>
<evidence type="ECO:0008006" key="15">
    <source>
        <dbReference type="Google" id="ProtNLM"/>
    </source>
</evidence>
<evidence type="ECO:0000256" key="9">
    <source>
        <dbReference type="ARBA" id="ARBA00023157"/>
    </source>
</evidence>
<keyword evidence="5 14" id="KW-0479">Metal-binding</keyword>
<keyword evidence="6" id="KW-0049">Antioxidant</keyword>
<evidence type="ECO:0000256" key="2">
    <source>
        <dbReference type="ARBA" id="ARBA00022448"/>
    </source>
</evidence>
<dbReference type="GO" id="GO:0019825">
    <property type="term" value="F:oxygen binding"/>
    <property type="evidence" value="ECO:0007669"/>
    <property type="project" value="InterPro"/>
</dbReference>
<dbReference type="ExpressionAtlas" id="A0A2K3CTN8">
    <property type="expression patterns" value="baseline and differential"/>
</dbReference>
<dbReference type="GO" id="GO:0034599">
    <property type="term" value="P:cellular response to oxidative stress"/>
    <property type="evidence" value="ECO:0000318"/>
    <property type="project" value="GO_Central"/>
</dbReference>
<dbReference type="PaxDb" id="3055-EDO99764"/>
<dbReference type="GeneID" id="5723513"/>
<dbReference type="GO" id="GO:0046872">
    <property type="term" value="F:metal ion binding"/>
    <property type="evidence" value="ECO:0007669"/>
    <property type="project" value="UniProtKB-KW"/>
</dbReference>
<dbReference type="GO" id="GO:0045454">
    <property type="term" value="P:cell redox homeostasis"/>
    <property type="evidence" value="ECO:0000318"/>
    <property type="project" value="GO_Central"/>
</dbReference>
<dbReference type="OrthoDB" id="542733at2759"/>
<feature type="binding site" evidence="14">
    <location>
        <position position="113"/>
    </location>
    <ligand>
        <name>heme b</name>
        <dbReference type="ChEBI" id="CHEBI:60344"/>
    </ligand>
</feature>
<name>A0A2K3CTN8_CHLRE</name>
<keyword evidence="9" id="KW-1015">Disulfide bond</keyword>
<dbReference type="PANTHER" id="PTHR42801:SF5">
    <property type="entry name" value="GROUP 1 TRUNCATED HEMOGLOBIN GLBN"/>
    <property type="match status" value="1"/>
</dbReference>
<dbReference type="SUPFAM" id="SSF46458">
    <property type="entry name" value="Globin-like"/>
    <property type="match status" value="1"/>
</dbReference>
<dbReference type="PDB" id="6TD7">
    <property type="method" value="X-ray"/>
    <property type="resolution" value="1.75 A"/>
    <property type="chains" value="A=42-180"/>
</dbReference>
<dbReference type="CDD" id="cd00454">
    <property type="entry name" value="TrHb1_N"/>
    <property type="match status" value="1"/>
</dbReference>
<dbReference type="Pfam" id="PF01152">
    <property type="entry name" value="Bac_globin"/>
    <property type="match status" value="1"/>
</dbReference>
<feature type="region of interest" description="Disordered" evidence="11">
    <location>
        <begin position="187"/>
        <end position="208"/>
    </location>
</feature>
<dbReference type="EMBL" id="CM008977">
    <property type="protein sequence ID" value="PNW71639.1"/>
    <property type="molecule type" value="Genomic_DNA"/>
</dbReference>
<sequence>MGNSCTHPLDAVAHLVTEAEIQEAVRSIEEWQKAQAQAFKTGTSTATNAGPLLQRVGGLDVVKKVVELFYRKLYADPQLIKYLHDQDPMHLRAKQSMFVSWLFGPPNVPYTGKSVRIAHLRIIKQRGFSPEDFDLGMKYFEEAMTELGAPEVLRGEVMRRMLPYKDAIFTPAAGDAAEEARWAAEAAAEAARAESPHNGSHAASAVGSKTPSSALHAASANFNGLAAAPDAAAAAAAPVAVAGGSRPGSRQCPFTGGRLSRPASAAVAPTAAAAVAAAAQAAAGSDVSAAVSAGLYPPVPSADNAPVAVAAPVAAAAKPPSRVPSAAAPPDHSVSAMEAELAALGQATPAGAAAAPSVLAAMVEEGAGAVVGEEESDLLGAELAALVAAEDSAAV</sequence>
<feature type="binding site" evidence="14">
    <location>
        <position position="121"/>
    </location>
    <ligand>
        <name>heme b</name>
        <dbReference type="ChEBI" id="CHEBI:60344"/>
    </ligand>
</feature>
<dbReference type="InParanoid" id="A0A2K3CTN8"/>
<evidence type="ECO:0000256" key="5">
    <source>
        <dbReference type="ARBA" id="ARBA00022723"/>
    </source>
</evidence>
<keyword evidence="10" id="KW-0676">Redox-active center</keyword>
<evidence type="ECO:0000256" key="11">
    <source>
        <dbReference type="SAM" id="MobiDB-lite"/>
    </source>
</evidence>
<keyword evidence="8 14" id="KW-0408">Iron</keyword>
<keyword evidence="7" id="KW-0560">Oxidoreductase</keyword>
<comment type="subunit">
    <text evidence="1">Homodimer.</text>
</comment>
<evidence type="ECO:0000313" key="13">
    <source>
        <dbReference type="Proteomes" id="UP000006906"/>
    </source>
</evidence>